<protein>
    <submittedName>
        <fullName evidence="1">Uncharacterized protein</fullName>
    </submittedName>
</protein>
<evidence type="ECO:0000313" key="1">
    <source>
        <dbReference type="EMBL" id="MBD2716242.1"/>
    </source>
</evidence>
<name>A0ABR8JHB7_9BACT</name>
<proteinExistence type="predicted"/>
<keyword evidence="2" id="KW-1185">Reference proteome</keyword>
<gene>
    <name evidence="1" type="ORF">IC231_14455</name>
</gene>
<comment type="caution">
    <text evidence="1">The sequence shown here is derived from an EMBL/GenBank/DDBJ whole genome shotgun (WGS) entry which is preliminary data.</text>
</comment>
<dbReference type="Proteomes" id="UP000642468">
    <property type="component" value="Unassembled WGS sequence"/>
</dbReference>
<accession>A0ABR8JHB7</accession>
<evidence type="ECO:0000313" key="2">
    <source>
        <dbReference type="Proteomes" id="UP000642468"/>
    </source>
</evidence>
<sequence>MAGSFTFGKQELRKRLLNATPYCWTGSNSLPPTETPRLLVAAGAFLV</sequence>
<reference evidence="1 2" key="1">
    <citation type="submission" date="2020-09" db="EMBL/GenBank/DDBJ databases">
        <authorList>
            <person name="Kim M.K."/>
        </authorList>
    </citation>
    <scope>NUCLEOTIDE SEQUENCE [LARGE SCALE GENOMIC DNA]</scope>
    <source>
        <strain evidence="1 2">BT646</strain>
    </source>
</reference>
<dbReference type="RefSeq" id="WP_190785214.1">
    <property type="nucleotide sequence ID" value="NZ_JACWZZ010000003.1"/>
</dbReference>
<dbReference type="EMBL" id="JACWZZ010000003">
    <property type="protein sequence ID" value="MBD2716242.1"/>
    <property type="molecule type" value="Genomic_DNA"/>
</dbReference>
<organism evidence="1 2">
    <name type="scientific">Hymenobacter duratus</name>
    <dbReference type="NCBI Taxonomy" id="2771356"/>
    <lineage>
        <taxon>Bacteria</taxon>
        <taxon>Pseudomonadati</taxon>
        <taxon>Bacteroidota</taxon>
        <taxon>Cytophagia</taxon>
        <taxon>Cytophagales</taxon>
        <taxon>Hymenobacteraceae</taxon>
        <taxon>Hymenobacter</taxon>
    </lineage>
</organism>